<dbReference type="Gramene" id="Pp3c3_5470V3.1">
    <property type="protein sequence ID" value="Pp3c3_5470V3.1"/>
    <property type="gene ID" value="Pp3c3_5470"/>
</dbReference>
<evidence type="ECO:0000256" key="5">
    <source>
        <dbReference type="ARBA" id="ARBA00023163"/>
    </source>
</evidence>
<dbReference type="GO" id="GO:0005675">
    <property type="term" value="C:transcription factor TFIIH holo complex"/>
    <property type="evidence" value="ECO:0000318"/>
    <property type="project" value="GO_Central"/>
</dbReference>
<protein>
    <recommendedName>
        <fullName evidence="8">RNA polymerase II transcription factor B subunit 2</fullName>
    </recommendedName>
</protein>
<dbReference type="Pfam" id="PF18307">
    <property type="entry name" value="Tfb2_C"/>
    <property type="match status" value="1"/>
</dbReference>
<dbReference type="Pfam" id="PF03849">
    <property type="entry name" value="Tfb2"/>
    <property type="match status" value="1"/>
</dbReference>
<dbReference type="EMBL" id="ABEU02000003">
    <property type="protein sequence ID" value="PNR57046.1"/>
    <property type="molecule type" value="Genomic_DNA"/>
</dbReference>
<evidence type="ECO:0000256" key="2">
    <source>
        <dbReference type="ARBA" id="ARBA00007132"/>
    </source>
</evidence>
<accession>A0A2K1KTH1</accession>
<evidence type="ECO:0000313" key="11">
    <source>
        <dbReference type="EnsemblPlants" id="Pp3c3_5470V3.1"/>
    </source>
</evidence>
<dbReference type="InterPro" id="IPR004598">
    <property type="entry name" value="TFIIH_p52/Tfb2"/>
</dbReference>
<dbReference type="Proteomes" id="UP000006727">
    <property type="component" value="Chromosome 3"/>
</dbReference>
<dbReference type="GO" id="GO:0001671">
    <property type="term" value="F:ATPase activator activity"/>
    <property type="evidence" value="ECO:0007669"/>
    <property type="project" value="InterPro"/>
</dbReference>
<dbReference type="GO" id="GO:0000439">
    <property type="term" value="C:transcription factor TFIIH core complex"/>
    <property type="evidence" value="ECO:0000318"/>
    <property type="project" value="GO_Central"/>
</dbReference>
<dbReference type="STRING" id="3218.A0A2K1KTH1"/>
<dbReference type="GO" id="GO:0003690">
    <property type="term" value="F:double-stranded DNA binding"/>
    <property type="evidence" value="ECO:0000318"/>
    <property type="project" value="GO_Central"/>
</dbReference>
<evidence type="ECO:0000256" key="8">
    <source>
        <dbReference type="RuleBase" id="RU364024"/>
    </source>
</evidence>
<dbReference type="GO" id="GO:0006289">
    <property type="term" value="P:nucleotide-excision repair"/>
    <property type="evidence" value="ECO:0000318"/>
    <property type="project" value="GO_Central"/>
</dbReference>
<keyword evidence="3 8" id="KW-0227">DNA damage</keyword>
<dbReference type="OrthoDB" id="364513at2759"/>
<evidence type="ECO:0000256" key="3">
    <source>
        <dbReference type="ARBA" id="ARBA00022763"/>
    </source>
</evidence>
<dbReference type="Gene3D" id="3.30.70.2610">
    <property type="match status" value="1"/>
</dbReference>
<keyword evidence="5 8" id="KW-0804">Transcription</keyword>
<dbReference type="InterPro" id="IPR040662">
    <property type="entry name" value="Tfb2_C"/>
</dbReference>
<dbReference type="GeneID" id="112279971"/>
<reference evidence="11" key="3">
    <citation type="submission" date="2020-12" db="UniProtKB">
        <authorList>
            <consortium name="EnsemblPlants"/>
        </authorList>
    </citation>
    <scope>IDENTIFICATION</scope>
</reference>
<evidence type="ECO:0000313" key="12">
    <source>
        <dbReference type="Proteomes" id="UP000006727"/>
    </source>
</evidence>
<evidence type="ECO:0000259" key="9">
    <source>
        <dbReference type="Pfam" id="PF18307"/>
    </source>
</evidence>
<feature type="domain" description="Transcription factor Tfb2 C-terminal" evidence="9">
    <location>
        <begin position="384"/>
        <end position="451"/>
    </location>
</feature>
<reference evidence="10 12" key="2">
    <citation type="journal article" date="2018" name="Plant J.">
        <title>The Physcomitrella patens chromosome-scale assembly reveals moss genome structure and evolution.</title>
        <authorList>
            <person name="Lang D."/>
            <person name="Ullrich K.K."/>
            <person name="Murat F."/>
            <person name="Fuchs J."/>
            <person name="Jenkins J."/>
            <person name="Haas F.B."/>
            <person name="Piednoel M."/>
            <person name="Gundlach H."/>
            <person name="Van Bel M."/>
            <person name="Meyberg R."/>
            <person name="Vives C."/>
            <person name="Morata J."/>
            <person name="Symeonidi A."/>
            <person name="Hiss M."/>
            <person name="Muchero W."/>
            <person name="Kamisugi Y."/>
            <person name="Saleh O."/>
            <person name="Blanc G."/>
            <person name="Decker E.L."/>
            <person name="van Gessel N."/>
            <person name="Grimwood J."/>
            <person name="Hayes R.D."/>
            <person name="Graham S.W."/>
            <person name="Gunter L.E."/>
            <person name="McDaniel S.F."/>
            <person name="Hoernstein S.N.W."/>
            <person name="Larsson A."/>
            <person name="Li F.W."/>
            <person name="Perroud P.F."/>
            <person name="Phillips J."/>
            <person name="Ranjan P."/>
            <person name="Rokshar D.S."/>
            <person name="Rothfels C.J."/>
            <person name="Schneider L."/>
            <person name="Shu S."/>
            <person name="Stevenson D.W."/>
            <person name="Thummler F."/>
            <person name="Tillich M."/>
            <person name="Villarreal Aguilar J.C."/>
            <person name="Widiez T."/>
            <person name="Wong G.K."/>
            <person name="Wymore A."/>
            <person name="Zhang Y."/>
            <person name="Zimmer A.D."/>
            <person name="Quatrano R.S."/>
            <person name="Mayer K.F.X."/>
            <person name="Goodstein D."/>
            <person name="Casacuberta J.M."/>
            <person name="Vandepoele K."/>
            <person name="Reski R."/>
            <person name="Cuming A.C."/>
            <person name="Tuskan G.A."/>
            <person name="Maumus F."/>
            <person name="Salse J."/>
            <person name="Schmutz J."/>
            <person name="Rensing S.A."/>
        </authorList>
    </citation>
    <scope>NUCLEOTIDE SEQUENCE [LARGE SCALE GENOMIC DNA]</scope>
    <source>
        <strain evidence="11 12">cv. Gransden 2004</strain>
    </source>
</reference>
<evidence type="ECO:0000256" key="6">
    <source>
        <dbReference type="ARBA" id="ARBA00023204"/>
    </source>
</evidence>
<gene>
    <name evidence="11" type="primary">LOC112279971</name>
    <name evidence="10" type="ORF">PHYPA_004039</name>
</gene>
<proteinExistence type="inferred from homology"/>
<dbReference type="Gramene" id="Pp3c3_5470V3.3">
    <property type="protein sequence ID" value="Pp3c3_5470V3.3"/>
    <property type="gene ID" value="Pp3c3_5470"/>
</dbReference>
<dbReference type="EnsemblPlants" id="Pp3c3_5470V3.1">
    <property type="protein sequence ID" value="Pp3c3_5470V3.1"/>
    <property type="gene ID" value="Pp3c3_5470"/>
</dbReference>
<dbReference type="RefSeq" id="XP_024370572.1">
    <property type="nucleotide sequence ID" value="XM_024514804.2"/>
</dbReference>
<evidence type="ECO:0000256" key="7">
    <source>
        <dbReference type="ARBA" id="ARBA00023242"/>
    </source>
</evidence>
<sequence>MPRVRVVSRNFMEMVAALPAAKLDLLYDRHWTCQAVFRSLPPLAKQYVLRLLWVENAVPLKSWQEWARPEALSKHQIAIDRLEQLRVILPERKKEVCYRMNPKLQKQLRQALSTGGGPPRDVVSESVAARVPNSADLENYAMKQWESVLLQLVDCAADGPAGPKNPFIIKVFQRSGLLTPSSRENESPSLTDLGFQFLLMDTNSQLWQLVREYVTSSEDRGTDSGELVGFLLELGFHLVGEAYSVNSLSPALQKVLDELAALGLVKLQQGMKESWYIPTKLASNLSASLSESTDWQSSEGFVVVETNFKVYAYTSSKLQTEILRCFTRLEYQLPNLVVATLTKESVNKALGSGISAEQIISFLRKHAHPHVAQKIPVVPETVSDQLRLWETDRNRVQFEPAYFYDDFPTMAIYEAVVAHARDLGGLLFEDASAKRLIVRSDLHEDMRQYIRKQSSGAPAQRK</sequence>
<organism evidence="10">
    <name type="scientific">Physcomitrium patens</name>
    <name type="common">Spreading-leaved earth moss</name>
    <name type="synonym">Physcomitrella patens</name>
    <dbReference type="NCBI Taxonomy" id="3218"/>
    <lineage>
        <taxon>Eukaryota</taxon>
        <taxon>Viridiplantae</taxon>
        <taxon>Streptophyta</taxon>
        <taxon>Embryophyta</taxon>
        <taxon>Bryophyta</taxon>
        <taxon>Bryophytina</taxon>
        <taxon>Bryopsida</taxon>
        <taxon>Funariidae</taxon>
        <taxon>Funariales</taxon>
        <taxon>Funariaceae</taxon>
        <taxon>Physcomitrium</taxon>
    </lineage>
</organism>
<dbReference type="PaxDb" id="3218-PP1S1_770V6.1"/>
<dbReference type="PANTHER" id="PTHR13152:SF0">
    <property type="entry name" value="GENERAL TRANSCRIPTION FACTOR IIH SUBUNIT 4"/>
    <property type="match status" value="1"/>
</dbReference>
<comment type="similarity">
    <text evidence="2 8">Belongs to the TFB2 family.</text>
</comment>
<dbReference type="EnsemblPlants" id="Pp3c3_5470V3.3">
    <property type="protein sequence ID" value="Pp3c3_5470V3.3"/>
    <property type="gene ID" value="Pp3c3_5470"/>
</dbReference>
<reference evidence="10 12" key="1">
    <citation type="journal article" date="2008" name="Science">
        <title>The Physcomitrella genome reveals evolutionary insights into the conquest of land by plants.</title>
        <authorList>
            <person name="Rensing S."/>
            <person name="Lang D."/>
            <person name="Zimmer A."/>
            <person name="Terry A."/>
            <person name="Salamov A."/>
            <person name="Shapiro H."/>
            <person name="Nishiyama T."/>
            <person name="Perroud P.-F."/>
            <person name="Lindquist E."/>
            <person name="Kamisugi Y."/>
            <person name="Tanahashi T."/>
            <person name="Sakakibara K."/>
            <person name="Fujita T."/>
            <person name="Oishi K."/>
            <person name="Shin-I T."/>
            <person name="Kuroki Y."/>
            <person name="Toyoda A."/>
            <person name="Suzuki Y."/>
            <person name="Hashimoto A."/>
            <person name="Yamaguchi K."/>
            <person name="Sugano A."/>
            <person name="Kohara Y."/>
            <person name="Fujiyama A."/>
            <person name="Anterola A."/>
            <person name="Aoki S."/>
            <person name="Ashton N."/>
            <person name="Barbazuk W.B."/>
            <person name="Barker E."/>
            <person name="Bennetzen J."/>
            <person name="Bezanilla M."/>
            <person name="Blankenship R."/>
            <person name="Cho S.H."/>
            <person name="Dutcher S."/>
            <person name="Estelle M."/>
            <person name="Fawcett J.A."/>
            <person name="Gundlach H."/>
            <person name="Hanada K."/>
            <person name="Heyl A."/>
            <person name="Hicks K.A."/>
            <person name="Hugh J."/>
            <person name="Lohr M."/>
            <person name="Mayer K."/>
            <person name="Melkozernov A."/>
            <person name="Murata T."/>
            <person name="Nelson D."/>
            <person name="Pils B."/>
            <person name="Prigge M."/>
            <person name="Reiss B."/>
            <person name="Renner T."/>
            <person name="Rombauts S."/>
            <person name="Rushton P."/>
            <person name="Sanderfoot A."/>
            <person name="Schween G."/>
            <person name="Shiu S.-H."/>
            <person name="Stueber K."/>
            <person name="Theodoulou F.L."/>
            <person name="Tu H."/>
            <person name="Van de Peer Y."/>
            <person name="Verrier P.J."/>
            <person name="Waters E."/>
            <person name="Wood A."/>
            <person name="Yang L."/>
            <person name="Cove D."/>
            <person name="Cuming A."/>
            <person name="Hasebe M."/>
            <person name="Lucas S."/>
            <person name="Mishler D.B."/>
            <person name="Reski R."/>
            <person name="Grigoriev I."/>
            <person name="Quatrano R.S."/>
            <person name="Boore J.L."/>
        </authorList>
    </citation>
    <scope>NUCLEOTIDE SEQUENCE [LARGE SCALE GENOMIC DNA]</scope>
    <source>
        <strain evidence="11 12">cv. Gransden 2004</strain>
    </source>
</reference>
<comment type="function">
    <text evidence="8">Component of the general transcription and DNA repair factor IIH (TFIIH) core complex which is involved in general and transcription-coupled nucleotide excision repair (NER) of damaged DNA.</text>
</comment>
<dbReference type="PANTHER" id="PTHR13152">
    <property type="entry name" value="TFIIH, POLYPEPTIDE 4"/>
    <property type="match status" value="1"/>
</dbReference>
<evidence type="ECO:0000256" key="4">
    <source>
        <dbReference type="ARBA" id="ARBA00023015"/>
    </source>
</evidence>
<dbReference type="AlphaFoldDB" id="A0A2K1KTH1"/>
<dbReference type="OMA" id="KGFIIIE"/>
<evidence type="ECO:0000313" key="10">
    <source>
        <dbReference type="EMBL" id="PNR57046.1"/>
    </source>
</evidence>
<keyword evidence="12" id="KW-1185">Reference proteome</keyword>
<comment type="subcellular location">
    <subcellularLocation>
        <location evidence="1 8">Nucleus</location>
    </subcellularLocation>
</comment>
<keyword evidence="4 8" id="KW-0805">Transcription regulation</keyword>
<keyword evidence="7 8" id="KW-0539">Nucleus</keyword>
<dbReference type="NCBIfam" id="TIGR00625">
    <property type="entry name" value="tfb2"/>
    <property type="match status" value="1"/>
</dbReference>
<keyword evidence="6 8" id="KW-0234">DNA repair</keyword>
<evidence type="ECO:0000256" key="1">
    <source>
        <dbReference type="ARBA" id="ARBA00004123"/>
    </source>
</evidence>
<name>A0A2K1KTH1_PHYPA</name>